<keyword evidence="1" id="KW-1133">Transmembrane helix</keyword>
<dbReference type="GeneID" id="55603473"/>
<proteinExistence type="predicted"/>
<name>A0A679FF85_9CAUD</name>
<organism evidence="2 3">
    <name type="scientific">Cronobacter phage vB_CsaP_009</name>
    <dbReference type="NCBI Taxonomy" id="2699738"/>
    <lineage>
        <taxon>Viruses</taxon>
        <taxon>Duplodnaviria</taxon>
        <taxon>Heunggongvirae</taxon>
        <taxon>Uroviricota</taxon>
        <taxon>Caudoviricetes</taxon>
        <taxon>Grimontviridae</taxon>
        <taxon>Privateervirus</taxon>
        <taxon>Privateervirus pv009</taxon>
    </lineage>
</organism>
<keyword evidence="3" id="KW-1185">Reference proteome</keyword>
<dbReference type="EMBL" id="LC519601">
    <property type="protein sequence ID" value="BBU72685.1"/>
    <property type="molecule type" value="Genomic_DNA"/>
</dbReference>
<dbReference type="RefSeq" id="YP_009833418.1">
    <property type="nucleotide sequence ID" value="NC_048664.1"/>
</dbReference>
<dbReference type="KEGG" id="vg:55603473"/>
<evidence type="ECO:0000313" key="2">
    <source>
        <dbReference type="EMBL" id="BBU72685.1"/>
    </source>
</evidence>
<protein>
    <submittedName>
        <fullName evidence="2">Uncharacterized protein</fullName>
    </submittedName>
</protein>
<evidence type="ECO:0000313" key="3">
    <source>
        <dbReference type="Proteomes" id="UP000479051"/>
    </source>
</evidence>
<dbReference type="Proteomes" id="UP000479051">
    <property type="component" value="Segment"/>
</dbReference>
<reference evidence="2 3" key="1">
    <citation type="submission" date="2020-01" db="EMBL/GenBank/DDBJ databases">
        <title>Isolation, characterization and genomic analysis of a lytic bacteriophage vB_CsaP_009 infecting Cronobacter.</title>
        <authorList>
            <person name="Soleimani-Delfan A."/>
            <person name="Shahin K."/>
            <person name="Barazandeh M."/>
            <person name="Komijani M."/>
        </authorList>
    </citation>
    <scope>NUCLEOTIDE SEQUENCE [LARGE SCALE GENOMIC DNA]</scope>
</reference>
<sequence>MKKRTWIILSMILTIIICTFFVKLRYDIGFRGEQLYLVYPIGGIIWGFLAFVLIVISGGTILSDECEEKGDLNEKR</sequence>
<feature type="transmembrane region" description="Helical" evidence="1">
    <location>
        <begin position="36"/>
        <end position="62"/>
    </location>
</feature>
<accession>A0A679FF85</accession>
<keyword evidence="1" id="KW-0472">Membrane</keyword>
<evidence type="ECO:0000256" key="1">
    <source>
        <dbReference type="SAM" id="Phobius"/>
    </source>
</evidence>
<feature type="transmembrane region" description="Helical" evidence="1">
    <location>
        <begin position="6"/>
        <end position="24"/>
    </location>
</feature>
<keyword evidence="1" id="KW-0812">Transmembrane</keyword>